<accession>A0ABU7KCZ1</accession>
<evidence type="ECO:0000313" key="1">
    <source>
        <dbReference type="EMBL" id="MEE2040101.1"/>
    </source>
</evidence>
<sequence length="108" mass="11475">MTHTPSHSHGLALEGINDLMDHSETLLKQAQELAADFSCVGGGDCGLLDSDLSDMETHLASGLLAVADVRRITELGIGREIDSTHRDEAAKLRAENAELRAQLAARAA</sequence>
<keyword evidence="2" id="KW-1185">Reference proteome</keyword>
<name>A0ABU7KCZ1_9ACTN</name>
<organism evidence="1 2">
    <name type="scientific">Nocardiopsis codii</name>
    <dbReference type="NCBI Taxonomy" id="3065942"/>
    <lineage>
        <taxon>Bacteria</taxon>
        <taxon>Bacillati</taxon>
        <taxon>Actinomycetota</taxon>
        <taxon>Actinomycetes</taxon>
        <taxon>Streptosporangiales</taxon>
        <taxon>Nocardiopsidaceae</taxon>
        <taxon>Nocardiopsis</taxon>
    </lineage>
</organism>
<gene>
    <name evidence="1" type="ORF">Q8791_23060</name>
</gene>
<proteinExistence type="predicted"/>
<dbReference type="RefSeq" id="WP_330093870.1">
    <property type="nucleotide sequence ID" value="NZ_JAUZMY010000026.1"/>
</dbReference>
<evidence type="ECO:0000313" key="2">
    <source>
        <dbReference type="Proteomes" id="UP001356095"/>
    </source>
</evidence>
<dbReference type="Proteomes" id="UP001356095">
    <property type="component" value="Unassembled WGS sequence"/>
</dbReference>
<comment type="caution">
    <text evidence="1">The sequence shown here is derived from an EMBL/GenBank/DDBJ whole genome shotgun (WGS) entry which is preliminary data.</text>
</comment>
<dbReference type="EMBL" id="JAUZMY010000026">
    <property type="protein sequence ID" value="MEE2040101.1"/>
    <property type="molecule type" value="Genomic_DNA"/>
</dbReference>
<reference evidence="1 2" key="1">
    <citation type="submission" date="2023-08" db="EMBL/GenBank/DDBJ databases">
        <authorList>
            <person name="Girao M."/>
            <person name="Carvalho M.F."/>
        </authorList>
    </citation>
    <scope>NUCLEOTIDE SEQUENCE [LARGE SCALE GENOMIC DNA]</scope>
    <source>
        <strain evidence="1 2">CT-R113</strain>
    </source>
</reference>
<protein>
    <submittedName>
        <fullName evidence="1">Uncharacterized protein</fullName>
    </submittedName>
</protein>